<dbReference type="InterPro" id="IPR020471">
    <property type="entry name" value="AKR"/>
</dbReference>
<dbReference type="Gene3D" id="3.20.20.100">
    <property type="entry name" value="NADP-dependent oxidoreductase domain"/>
    <property type="match status" value="1"/>
</dbReference>
<dbReference type="PANTHER" id="PTHR11732">
    <property type="entry name" value="ALDO/KETO REDUCTASE"/>
    <property type="match status" value="1"/>
</dbReference>
<evidence type="ECO:0000313" key="8">
    <source>
        <dbReference type="EMBL" id="KPI93169.1"/>
    </source>
</evidence>
<dbReference type="SUPFAM" id="SSF51430">
    <property type="entry name" value="NAD(P)-linked oxidoreductase"/>
    <property type="match status" value="1"/>
</dbReference>
<dbReference type="PROSITE" id="PS00062">
    <property type="entry name" value="ALDOKETO_REDUCTASE_2"/>
    <property type="match status" value="1"/>
</dbReference>
<proteinExistence type="inferred from homology"/>
<evidence type="ECO:0000256" key="2">
    <source>
        <dbReference type="ARBA" id="ARBA00022857"/>
    </source>
</evidence>
<comment type="similarity">
    <text evidence="1">Belongs to the aldo/keto reductase family.</text>
</comment>
<dbReference type="PRINTS" id="PR00069">
    <property type="entry name" value="ALDKETRDTASE"/>
</dbReference>
<feature type="active site" description="Proton donor" evidence="4">
    <location>
        <position position="54"/>
    </location>
</feature>
<evidence type="ECO:0000313" key="9">
    <source>
        <dbReference type="Proteomes" id="UP000053268"/>
    </source>
</evidence>
<dbReference type="FunFam" id="3.20.20.100:FF:000006">
    <property type="entry name" value="Aldo-keto reductase family 1 member A1"/>
    <property type="match status" value="1"/>
</dbReference>
<feature type="site" description="Lowers pKa of active site Tyr" evidence="6">
    <location>
        <position position="83"/>
    </location>
</feature>
<gene>
    <name evidence="8" type="ORF">RR46_10429</name>
</gene>
<dbReference type="GO" id="GO:0016491">
    <property type="term" value="F:oxidoreductase activity"/>
    <property type="evidence" value="ECO:0007669"/>
    <property type="project" value="UniProtKB-KW"/>
</dbReference>
<feature type="binding site" evidence="5">
    <location>
        <position position="116"/>
    </location>
    <ligand>
        <name>substrate</name>
    </ligand>
</feature>
<evidence type="ECO:0000256" key="3">
    <source>
        <dbReference type="ARBA" id="ARBA00023002"/>
    </source>
</evidence>
<sequence>MVPTIPTVRLNSGYEMPVVGLGTYARKADPGQFRQAVECALDAGYRHIDTASIYNNEEEVGEAINNKIKQGVVKREDLFVTTKLWNDRHAEKDVVPALKESLERLKLKYVDLYLIHWPVSVNNKGEDENIDHSETWRGMEQIVELGLARTIGVSNFNEQQLSKLLETVKIKPAVNQFEINPTFTAHNLVDFCKKMSIIPVAYTPLGLISEARPEFKGVDVIKTDPKLGEIAEKYKKSRAQIGLRYLVQRGIPVLPKSFTKSRIEENLNIFDFQLTDEEMKIVDGYNLNHRCVPGLAFKKYKNFPF</sequence>
<evidence type="ECO:0000256" key="5">
    <source>
        <dbReference type="PIRSR" id="PIRSR000097-2"/>
    </source>
</evidence>
<accession>A0A194PKB3</accession>
<keyword evidence="9" id="KW-1185">Reference proteome</keyword>
<evidence type="ECO:0000256" key="4">
    <source>
        <dbReference type="PIRSR" id="PIRSR000097-1"/>
    </source>
</evidence>
<keyword evidence="2" id="KW-0521">NADP</keyword>
<dbReference type="InterPro" id="IPR023210">
    <property type="entry name" value="NADP_OxRdtase_dom"/>
</dbReference>
<evidence type="ECO:0000259" key="7">
    <source>
        <dbReference type="Pfam" id="PF00248"/>
    </source>
</evidence>
<keyword evidence="3" id="KW-0560">Oxidoreductase</keyword>
<dbReference type="STRING" id="66420.A0A194PKB3"/>
<dbReference type="Proteomes" id="UP000053268">
    <property type="component" value="Unassembled WGS sequence"/>
</dbReference>
<evidence type="ECO:0000256" key="1">
    <source>
        <dbReference type="ARBA" id="ARBA00007905"/>
    </source>
</evidence>
<evidence type="ECO:0000256" key="6">
    <source>
        <dbReference type="PIRSR" id="PIRSR000097-3"/>
    </source>
</evidence>
<protein>
    <submittedName>
        <fullName evidence="8">Estradiol 17 beta-dehydrogenase 5</fullName>
    </submittedName>
</protein>
<reference evidence="8 9" key="1">
    <citation type="journal article" date="2015" name="Nat. Commun.">
        <title>Outbred genome sequencing and CRISPR/Cas9 gene editing in butterflies.</title>
        <authorList>
            <person name="Li X."/>
            <person name="Fan D."/>
            <person name="Zhang W."/>
            <person name="Liu G."/>
            <person name="Zhang L."/>
            <person name="Zhao L."/>
            <person name="Fang X."/>
            <person name="Chen L."/>
            <person name="Dong Y."/>
            <person name="Chen Y."/>
            <person name="Ding Y."/>
            <person name="Zhao R."/>
            <person name="Feng M."/>
            <person name="Zhu Y."/>
            <person name="Feng Y."/>
            <person name="Jiang X."/>
            <person name="Zhu D."/>
            <person name="Xiang H."/>
            <person name="Feng X."/>
            <person name="Li S."/>
            <person name="Wang J."/>
            <person name="Zhang G."/>
            <person name="Kronforst M.R."/>
            <person name="Wang W."/>
        </authorList>
    </citation>
    <scope>NUCLEOTIDE SEQUENCE [LARGE SCALE GENOMIC DNA]</scope>
    <source>
        <strain evidence="8">Ya'a_city_454_Px</strain>
        <tissue evidence="8">Whole body</tissue>
    </source>
</reference>
<feature type="domain" description="NADP-dependent oxidoreductase" evidence="7">
    <location>
        <begin position="22"/>
        <end position="284"/>
    </location>
</feature>
<organism evidence="8 9">
    <name type="scientific">Papilio xuthus</name>
    <name type="common">Asian swallowtail butterfly</name>
    <dbReference type="NCBI Taxonomy" id="66420"/>
    <lineage>
        <taxon>Eukaryota</taxon>
        <taxon>Metazoa</taxon>
        <taxon>Ecdysozoa</taxon>
        <taxon>Arthropoda</taxon>
        <taxon>Hexapoda</taxon>
        <taxon>Insecta</taxon>
        <taxon>Pterygota</taxon>
        <taxon>Neoptera</taxon>
        <taxon>Endopterygota</taxon>
        <taxon>Lepidoptera</taxon>
        <taxon>Glossata</taxon>
        <taxon>Ditrysia</taxon>
        <taxon>Papilionoidea</taxon>
        <taxon>Papilionidae</taxon>
        <taxon>Papilioninae</taxon>
        <taxon>Papilio</taxon>
    </lineage>
</organism>
<dbReference type="PIRSF" id="PIRSF000097">
    <property type="entry name" value="AKR"/>
    <property type="match status" value="1"/>
</dbReference>
<dbReference type="PROSITE" id="PS00798">
    <property type="entry name" value="ALDOKETO_REDUCTASE_1"/>
    <property type="match status" value="1"/>
</dbReference>
<dbReference type="Pfam" id="PF00248">
    <property type="entry name" value="Aldo_ket_red"/>
    <property type="match status" value="1"/>
</dbReference>
<dbReference type="InterPro" id="IPR018170">
    <property type="entry name" value="Aldo/ket_reductase_CS"/>
</dbReference>
<name>A0A194PKB3_PAPXU</name>
<dbReference type="EMBL" id="KQ459602">
    <property type="protein sequence ID" value="KPI93169.1"/>
    <property type="molecule type" value="Genomic_DNA"/>
</dbReference>
<dbReference type="InterPro" id="IPR036812">
    <property type="entry name" value="NAD(P)_OxRdtase_dom_sf"/>
</dbReference>
<dbReference type="PROSITE" id="PS00063">
    <property type="entry name" value="ALDOKETO_REDUCTASE_3"/>
    <property type="match status" value="1"/>
</dbReference>
<dbReference type="AlphaFoldDB" id="A0A194PKB3"/>